<evidence type="ECO:0000313" key="3">
    <source>
        <dbReference type="Proteomes" id="UP000178129"/>
    </source>
</evidence>
<dbReference type="AlphaFoldDB" id="A0A1E1L616"/>
<gene>
    <name evidence="2" type="ORF">RCO7_05214</name>
</gene>
<sequence>MDLYPKAKEVIRRRLVQWFSLWRPKDRTRHSLGDQRPILKRQRVHERARYVWGRRAWAWAWAWAWANSHGLESEDATGGLPGPATDHWANGQQPESEQSSFISGLEKTLHSSASLGGTAV</sequence>
<dbReference type="EMBL" id="FJUW01000037">
    <property type="protein sequence ID" value="CZT05944.1"/>
    <property type="molecule type" value="Genomic_DNA"/>
</dbReference>
<comment type="caution">
    <text evidence="2">The sequence shown here is derived from an EMBL/GenBank/DDBJ whole genome shotgun (WGS) entry which is preliminary data.</text>
</comment>
<keyword evidence="3" id="KW-1185">Reference proteome</keyword>
<feature type="compositionally biased region" description="Polar residues" evidence="1">
    <location>
        <begin position="90"/>
        <end position="102"/>
    </location>
</feature>
<accession>A0A1E1L616</accession>
<protein>
    <submittedName>
        <fullName evidence="2">Uncharacterized protein</fullName>
    </submittedName>
</protein>
<dbReference type="Proteomes" id="UP000178129">
    <property type="component" value="Unassembled WGS sequence"/>
</dbReference>
<organism evidence="2 3">
    <name type="scientific">Rhynchosporium graminicola</name>
    <dbReference type="NCBI Taxonomy" id="2792576"/>
    <lineage>
        <taxon>Eukaryota</taxon>
        <taxon>Fungi</taxon>
        <taxon>Dikarya</taxon>
        <taxon>Ascomycota</taxon>
        <taxon>Pezizomycotina</taxon>
        <taxon>Leotiomycetes</taxon>
        <taxon>Helotiales</taxon>
        <taxon>Ploettnerulaceae</taxon>
        <taxon>Rhynchosporium</taxon>
    </lineage>
</organism>
<proteinExistence type="predicted"/>
<feature type="region of interest" description="Disordered" evidence="1">
    <location>
        <begin position="74"/>
        <end position="103"/>
    </location>
</feature>
<reference evidence="3" key="1">
    <citation type="submission" date="2016-03" db="EMBL/GenBank/DDBJ databases">
        <authorList>
            <person name="Ploux O."/>
        </authorList>
    </citation>
    <scope>NUCLEOTIDE SEQUENCE [LARGE SCALE GENOMIC DNA]</scope>
    <source>
        <strain evidence="3">UK7</strain>
    </source>
</reference>
<dbReference type="InParanoid" id="A0A1E1L616"/>
<evidence type="ECO:0000256" key="1">
    <source>
        <dbReference type="SAM" id="MobiDB-lite"/>
    </source>
</evidence>
<evidence type="ECO:0000313" key="2">
    <source>
        <dbReference type="EMBL" id="CZT05944.1"/>
    </source>
</evidence>
<name>A0A1E1L616_9HELO</name>